<dbReference type="Pfam" id="PF07584">
    <property type="entry name" value="BatA"/>
    <property type="match status" value="1"/>
</dbReference>
<feature type="non-terminal residue" evidence="3">
    <location>
        <position position="114"/>
    </location>
</feature>
<gene>
    <name evidence="3" type="ORF">E4L95_23100</name>
</gene>
<keyword evidence="1" id="KW-1133">Transmembrane helix</keyword>
<proteinExistence type="predicted"/>
<dbReference type="AlphaFoldDB" id="A0A4Z1BKZ8"/>
<dbReference type="InterPro" id="IPR011933">
    <property type="entry name" value="Double_TM_dom"/>
</dbReference>
<organism evidence="3 4">
    <name type="scientific">Paracoccus liaowanqingii</name>
    <dbReference type="NCBI Taxonomy" id="2560053"/>
    <lineage>
        <taxon>Bacteria</taxon>
        <taxon>Pseudomonadati</taxon>
        <taxon>Pseudomonadota</taxon>
        <taxon>Alphaproteobacteria</taxon>
        <taxon>Rhodobacterales</taxon>
        <taxon>Paracoccaceae</taxon>
        <taxon>Paracoccus</taxon>
    </lineage>
</organism>
<feature type="domain" description="Aerotolerance regulator N-terminal" evidence="2">
    <location>
        <begin position="7"/>
        <end position="81"/>
    </location>
</feature>
<evidence type="ECO:0000313" key="3">
    <source>
        <dbReference type="EMBL" id="TGN36882.1"/>
    </source>
</evidence>
<dbReference type="InterPro" id="IPR024163">
    <property type="entry name" value="Aerotolerance_reg_N"/>
</dbReference>
<protein>
    <submittedName>
        <fullName evidence="3">LytTR family transcriptional regulator</fullName>
    </submittedName>
</protein>
<dbReference type="PANTHER" id="PTHR37464">
    <property type="entry name" value="BLL2463 PROTEIN"/>
    <property type="match status" value="1"/>
</dbReference>
<dbReference type="NCBIfam" id="TIGR02226">
    <property type="entry name" value="two_anch"/>
    <property type="match status" value="1"/>
</dbReference>
<evidence type="ECO:0000259" key="2">
    <source>
        <dbReference type="Pfam" id="PF07584"/>
    </source>
</evidence>
<dbReference type="EMBL" id="SRPG01000568">
    <property type="protein sequence ID" value="TGN36882.1"/>
    <property type="molecule type" value="Genomic_DNA"/>
</dbReference>
<keyword evidence="1" id="KW-0812">Transmembrane</keyword>
<evidence type="ECO:0000256" key="1">
    <source>
        <dbReference type="SAM" id="Phobius"/>
    </source>
</evidence>
<comment type="caution">
    <text evidence="3">The sequence shown here is derived from an EMBL/GenBank/DDBJ whole genome shotgun (WGS) entry which is preliminary data.</text>
</comment>
<dbReference type="Proteomes" id="UP000297972">
    <property type="component" value="Unassembled WGS sequence"/>
</dbReference>
<keyword evidence="4" id="KW-1185">Reference proteome</keyword>
<feature type="transmembrane region" description="Helical" evidence="1">
    <location>
        <begin position="6"/>
        <end position="26"/>
    </location>
</feature>
<dbReference type="PANTHER" id="PTHR37464:SF1">
    <property type="entry name" value="BLL2463 PROTEIN"/>
    <property type="match status" value="1"/>
</dbReference>
<keyword evidence="1" id="KW-0472">Membrane</keyword>
<dbReference type="RefSeq" id="WP_205966121.1">
    <property type="nucleotide sequence ID" value="NZ_SRPG01000568.1"/>
</dbReference>
<sequence length="114" mass="12070">MLILGPLGFAAPWLLGALIVLPVLWVILRAMPPAPRRIAFPGVALLMGLADRAPLAQRTPWWLLLIRLAAVAALILAFAGPVWRPVVQPAADGPLLVVMDAGFAAAPDWAARQG</sequence>
<feature type="transmembrane region" description="Helical" evidence="1">
    <location>
        <begin position="61"/>
        <end position="79"/>
    </location>
</feature>
<name>A0A4Z1BKZ8_9RHOB</name>
<accession>A0A4Z1BKZ8</accession>
<evidence type="ECO:0000313" key="4">
    <source>
        <dbReference type="Proteomes" id="UP000297972"/>
    </source>
</evidence>
<reference evidence="3 4" key="1">
    <citation type="submission" date="2019-03" db="EMBL/GenBank/DDBJ databases">
        <authorList>
            <person name="Li J."/>
        </authorList>
    </citation>
    <scope>NUCLEOTIDE SEQUENCE [LARGE SCALE GENOMIC DNA]</scope>
    <source>
        <strain evidence="3 4">3058</strain>
    </source>
</reference>